<feature type="transmembrane region" description="Helical" evidence="1">
    <location>
        <begin position="71"/>
        <end position="91"/>
    </location>
</feature>
<reference evidence="2 3" key="1">
    <citation type="submission" date="2014-04" db="EMBL/GenBank/DDBJ databases">
        <authorList>
            <consortium name="DOE Joint Genome Institute"/>
            <person name="Kuo A."/>
            <person name="Kohler A."/>
            <person name="Jargeat P."/>
            <person name="Nagy L.G."/>
            <person name="Floudas D."/>
            <person name="Copeland A."/>
            <person name="Barry K.W."/>
            <person name="Cichocki N."/>
            <person name="Veneault-Fourrey C."/>
            <person name="LaButti K."/>
            <person name="Lindquist E.A."/>
            <person name="Lipzen A."/>
            <person name="Lundell T."/>
            <person name="Morin E."/>
            <person name="Murat C."/>
            <person name="Sun H."/>
            <person name="Tunlid A."/>
            <person name="Henrissat B."/>
            <person name="Grigoriev I.V."/>
            <person name="Hibbett D.S."/>
            <person name="Martin F."/>
            <person name="Nordberg H.P."/>
            <person name="Cantor M.N."/>
            <person name="Hua S.X."/>
        </authorList>
    </citation>
    <scope>NUCLEOTIDE SEQUENCE [LARGE SCALE GENOMIC DNA]</scope>
    <source>
        <strain evidence="2 3">Ve08.2h10</strain>
    </source>
</reference>
<evidence type="ECO:0000313" key="3">
    <source>
        <dbReference type="Proteomes" id="UP000054538"/>
    </source>
</evidence>
<sequence length="93" mass="9831">MANAEHMGSASICDVEGPSSEFLAEREGEAPAVRVTCGRHTVAPQRFSSVQHSPRPLSVSQQPHRQAVGQAIALPAAGYAVGSALMSFLWASW</sequence>
<gene>
    <name evidence="2" type="ORF">PAXRUDRAFT_18530</name>
</gene>
<organism evidence="2 3">
    <name type="scientific">Paxillus rubicundulus Ve08.2h10</name>
    <dbReference type="NCBI Taxonomy" id="930991"/>
    <lineage>
        <taxon>Eukaryota</taxon>
        <taxon>Fungi</taxon>
        <taxon>Dikarya</taxon>
        <taxon>Basidiomycota</taxon>
        <taxon>Agaricomycotina</taxon>
        <taxon>Agaricomycetes</taxon>
        <taxon>Agaricomycetidae</taxon>
        <taxon>Boletales</taxon>
        <taxon>Paxilineae</taxon>
        <taxon>Paxillaceae</taxon>
        <taxon>Paxillus</taxon>
    </lineage>
</organism>
<dbReference type="EMBL" id="KN827736">
    <property type="protein sequence ID" value="KIK75986.1"/>
    <property type="molecule type" value="Genomic_DNA"/>
</dbReference>
<keyword evidence="1" id="KW-0472">Membrane</keyword>
<keyword evidence="1" id="KW-1133">Transmembrane helix</keyword>
<dbReference type="AlphaFoldDB" id="A0A0D0CXT7"/>
<dbReference type="InParanoid" id="A0A0D0CXT7"/>
<keyword evidence="3" id="KW-1185">Reference proteome</keyword>
<evidence type="ECO:0000256" key="1">
    <source>
        <dbReference type="SAM" id="Phobius"/>
    </source>
</evidence>
<evidence type="ECO:0000313" key="2">
    <source>
        <dbReference type="EMBL" id="KIK75986.1"/>
    </source>
</evidence>
<name>A0A0D0CXT7_9AGAM</name>
<protein>
    <submittedName>
        <fullName evidence="2">Uncharacterized protein</fullName>
    </submittedName>
</protein>
<proteinExistence type="predicted"/>
<dbReference type="Proteomes" id="UP000054538">
    <property type="component" value="Unassembled WGS sequence"/>
</dbReference>
<dbReference type="HOGENOM" id="CLU_2400335_0_0_1"/>
<keyword evidence="1" id="KW-0812">Transmembrane</keyword>
<reference evidence="3" key="2">
    <citation type="submission" date="2015-01" db="EMBL/GenBank/DDBJ databases">
        <title>Evolutionary Origins and Diversification of the Mycorrhizal Mutualists.</title>
        <authorList>
            <consortium name="DOE Joint Genome Institute"/>
            <consortium name="Mycorrhizal Genomics Consortium"/>
            <person name="Kohler A."/>
            <person name="Kuo A."/>
            <person name="Nagy L.G."/>
            <person name="Floudas D."/>
            <person name="Copeland A."/>
            <person name="Barry K.W."/>
            <person name="Cichocki N."/>
            <person name="Veneault-Fourrey C."/>
            <person name="LaButti K."/>
            <person name="Lindquist E.A."/>
            <person name="Lipzen A."/>
            <person name="Lundell T."/>
            <person name="Morin E."/>
            <person name="Murat C."/>
            <person name="Riley R."/>
            <person name="Ohm R."/>
            <person name="Sun H."/>
            <person name="Tunlid A."/>
            <person name="Henrissat B."/>
            <person name="Grigoriev I.V."/>
            <person name="Hibbett D.S."/>
            <person name="Martin F."/>
        </authorList>
    </citation>
    <scope>NUCLEOTIDE SEQUENCE [LARGE SCALE GENOMIC DNA]</scope>
    <source>
        <strain evidence="3">Ve08.2h10</strain>
    </source>
</reference>
<accession>A0A0D0CXT7</accession>